<keyword evidence="6" id="KW-0032">Aminotransferase</keyword>
<dbReference type="SUPFAM" id="SSF53383">
    <property type="entry name" value="PLP-dependent transferases"/>
    <property type="match status" value="1"/>
</dbReference>
<evidence type="ECO:0000256" key="1">
    <source>
        <dbReference type="ARBA" id="ARBA00022898"/>
    </source>
</evidence>
<dbReference type="GO" id="GO:0000271">
    <property type="term" value="P:polysaccharide biosynthetic process"/>
    <property type="evidence" value="ECO:0007669"/>
    <property type="project" value="TreeGrafter"/>
</dbReference>
<evidence type="ECO:0000313" key="7">
    <source>
        <dbReference type="Proteomes" id="UP000018680"/>
    </source>
</evidence>
<dbReference type="STRING" id="1307761.L21SP2_3139"/>
<gene>
    <name evidence="6" type="ORF">L21SP2_3139</name>
</gene>
<feature type="modified residue" description="N6-(pyridoxal phosphate)lysine" evidence="4">
    <location>
        <position position="190"/>
    </location>
</feature>
<dbReference type="PIRSF" id="PIRSF000390">
    <property type="entry name" value="PLP_StrS"/>
    <property type="match status" value="1"/>
</dbReference>
<dbReference type="Gene3D" id="3.90.1150.10">
    <property type="entry name" value="Aspartate Aminotransferase, domain 1"/>
    <property type="match status" value="1"/>
</dbReference>
<proteinExistence type="inferred from homology"/>
<dbReference type="InterPro" id="IPR015422">
    <property type="entry name" value="PyrdxlP-dep_Trfase_small"/>
</dbReference>
<dbReference type="Proteomes" id="UP000018680">
    <property type="component" value="Chromosome"/>
</dbReference>
<evidence type="ECO:0000313" key="6">
    <source>
        <dbReference type="EMBL" id="AHC16481.1"/>
    </source>
</evidence>
<dbReference type="KEGG" id="slr:L21SP2_3139"/>
<evidence type="ECO:0000256" key="4">
    <source>
        <dbReference type="PIRSR" id="PIRSR000390-2"/>
    </source>
</evidence>
<sequence length="374" mass="41674">MKIPFMNLYDGFAPYKDEIFSKLQTLIEKTQFIGGDEVASFEQEFADFCGTTYAVGCSNGTDALEVVMRAFGIGTGDKVLVPANSFIASSEAVTLTGAEVDFVDVIDGEWTINPVEVESYLKSEKGSNVKAVLAVHLYGKMARMDQLRRICDAFDVYLIEDSAQAHGATYENQGPGCWGDAATFSFYPGKNLGAFGDAGAIVCNDKDTYSYSKSFVNHGREVGQKYEHQFEGANRRIDSIQAAILRIKLKYLQDATNRRITIAERYMTALSEVENISLPSVDENRQVYHLFVIHSNQRDQLQKFLRDKGIATGVHYPICLPFQPAYRENGYKVGDFPIAEKNAAQCLSLPLWPEMTSMQIDEVVEAIKSIKPFN</sequence>
<dbReference type="eggNOG" id="COG0399">
    <property type="taxonomic scope" value="Bacteria"/>
</dbReference>
<dbReference type="PANTHER" id="PTHR30244:SF36">
    <property type="entry name" value="3-OXO-GLUCOSE-6-PHOSPHATE:GLUTAMATE AMINOTRANSFERASE"/>
    <property type="match status" value="1"/>
</dbReference>
<dbReference type="GO" id="GO:0008483">
    <property type="term" value="F:transaminase activity"/>
    <property type="evidence" value="ECO:0007669"/>
    <property type="project" value="UniProtKB-KW"/>
</dbReference>
<dbReference type="AlphaFoldDB" id="V5WMR5"/>
<dbReference type="Gene3D" id="3.40.640.10">
    <property type="entry name" value="Type I PLP-dependent aspartate aminotransferase-like (Major domain)"/>
    <property type="match status" value="1"/>
</dbReference>
<dbReference type="InterPro" id="IPR015424">
    <property type="entry name" value="PyrdxlP-dep_Trfase"/>
</dbReference>
<keyword evidence="6" id="KW-0808">Transferase</keyword>
<dbReference type="GO" id="GO:0030170">
    <property type="term" value="F:pyridoxal phosphate binding"/>
    <property type="evidence" value="ECO:0007669"/>
    <property type="project" value="TreeGrafter"/>
</dbReference>
<dbReference type="RefSeq" id="WP_024269377.1">
    <property type="nucleotide sequence ID" value="NC_023035.1"/>
</dbReference>
<comment type="similarity">
    <text evidence="2 5">Belongs to the DegT/DnrJ/EryC1 family.</text>
</comment>
<protein>
    <submittedName>
        <fullName evidence="6">Aminotransferase</fullName>
    </submittedName>
</protein>
<evidence type="ECO:0000256" key="2">
    <source>
        <dbReference type="ARBA" id="ARBA00037999"/>
    </source>
</evidence>
<dbReference type="PANTHER" id="PTHR30244">
    <property type="entry name" value="TRANSAMINASE"/>
    <property type="match status" value="1"/>
</dbReference>
<feature type="active site" description="Proton acceptor" evidence="3">
    <location>
        <position position="190"/>
    </location>
</feature>
<evidence type="ECO:0000256" key="3">
    <source>
        <dbReference type="PIRSR" id="PIRSR000390-1"/>
    </source>
</evidence>
<dbReference type="InterPro" id="IPR015421">
    <property type="entry name" value="PyrdxlP-dep_Trfase_major"/>
</dbReference>
<dbReference type="CDD" id="cd00616">
    <property type="entry name" value="AHBA_syn"/>
    <property type="match status" value="1"/>
</dbReference>
<organism evidence="6 7">
    <name type="scientific">Salinispira pacifica</name>
    <dbReference type="NCBI Taxonomy" id="1307761"/>
    <lineage>
        <taxon>Bacteria</taxon>
        <taxon>Pseudomonadati</taxon>
        <taxon>Spirochaetota</taxon>
        <taxon>Spirochaetia</taxon>
        <taxon>Spirochaetales</taxon>
        <taxon>Spirochaetaceae</taxon>
        <taxon>Salinispira</taxon>
    </lineage>
</organism>
<evidence type="ECO:0000256" key="5">
    <source>
        <dbReference type="RuleBase" id="RU004508"/>
    </source>
</evidence>
<accession>V5WMR5</accession>
<name>V5WMR5_9SPIO</name>
<keyword evidence="1 4" id="KW-0663">Pyridoxal phosphate</keyword>
<dbReference type="EMBL" id="CP006939">
    <property type="protein sequence ID" value="AHC16481.1"/>
    <property type="molecule type" value="Genomic_DNA"/>
</dbReference>
<dbReference type="InterPro" id="IPR000653">
    <property type="entry name" value="DegT/StrS_aminotransferase"/>
</dbReference>
<dbReference type="OrthoDB" id="9810913at2"/>
<reference evidence="6 7" key="1">
    <citation type="journal article" date="2015" name="Stand. Genomic Sci.">
        <title>Complete genome sequence and description of Salinispira pacifica gen. nov., sp. nov., a novel spirochaete isolated form a hypersaline microbial mat.</title>
        <authorList>
            <person name="Ben Hania W."/>
            <person name="Joseph M."/>
            <person name="Schumann P."/>
            <person name="Bunk B."/>
            <person name="Fiebig A."/>
            <person name="Sproer C."/>
            <person name="Klenk H.P."/>
            <person name="Fardeau M.L."/>
            <person name="Spring S."/>
        </authorList>
    </citation>
    <scope>NUCLEOTIDE SEQUENCE [LARGE SCALE GENOMIC DNA]</scope>
    <source>
        <strain evidence="6 7">L21-RPul-D2</strain>
    </source>
</reference>
<dbReference type="HOGENOM" id="CLU_033332_6_0_12"/>
<dbReference type="Pfam" id="PF01041">
    <property type="entry name" value="DegT_DnrJ_EryC1"/>
    <property type="match status" value="1"/>
</dbReference>
<keyword evidence="7" id="KW-1185">Reference proteome</keyword>